<dbReference type="AlphaFoldDB" id="A0ABD1TJR5"/>
<dbReference type="Proteomes" id="UP001604336">
    <property type="component" value="Unassembled WGS sequence"/>
</dbReference>
<accession>A0ABD1TJR5</accession>
<dbReference type="Pfam" id="PF03732">
    <property type="entry name" value="Retrotrans_gag"/>
    <property type="match status" value="1"/>
</dbReference>
<protein>
    <submittedName>
        <fullName evidence="2">Transposon Ty3-I Gag-Pol polyprotein</fullName>
    </submittedName>
</protein>
<evidence type="ECO:0000313" key="2">
    <source>
        <dbReference type="EMBL" id="KAL2512957.1"/>
    </source>
</evidence>
<organism evidence="2 3">
    <name type="scientific">Abeliophyllum distichum</name>
    <dbReference type="NCBI Taxonomy" id="126358"/>
    <lineage>
        <taxon>Eukaryota</taxon>
        <taxon>Viridiplantae</taxon>
        <taxon>Streptophyta</taxon>
        <taxon>Embryophyta</taxon>
        <taxon>Tracheophyta</taxon>
        <taxon>Spermatophyta</taxon>
        <taxon>Magnoliopsida</taxon>
        <taxon>eudicotyledons</taxon>
        <taxon>Gunneridae</taxon>
        <taxon>Pentapetalae</taxon>
        <taxon>asterids</taxon>
        <taxon>lamiids</taxon>
        <taxon>Lamiales</taxon>
        <taxon>Oleaceae</taxon>
        <taxon>Forsythieae</taxon>
        <taxon>Abeliophyllum</taxon>
    </lineage>
</organism>
<dbReference type="EMBL" id="JBFOLK010000005">
    <property type="protein sequence ID" value="KAL2512957.1"/>
    <property type="molecule type" value="Genomic_DNA"/>
</dbReference>
<sequence length="149" mass="16984">MARPVEVNERDILIGVSLLGTDLVKIFTLKYFPPARVNRLKHEISNFQKSGLEKFCNELETFKELLQKCPSHSFPLAAQNHYFYSGLAPNSRSSVASVEGGFIQNRSTSDIHELYEMMSEQFILQPDRIAEESNKNVRSRNQLPPIGKN</sequence>
<dbReference type="InterPro" id="IPR005162">
    <property type="entry name" value="Retrotrans_gag_dom"/>
</dbReference>
<comment type="caution">
    <text evidence="2">The sequence shown here is derived from an EMBL/GenBank/DDBJ whole genome shotgun (WGS) entry which is preliminary data.</text>
</comment>
<gene>
    <name evidence="2" type="ORF">Adt_18557</name>
</gene>
<keyword evidence="3" id="KW-1185">Reference proteome</keyword>
<evidence type="ECO:0000259" key="1">
    <source>
        <dbReference type="Pfam" id="PF03732"/>
    </source>
</evidence>
<feature type="domain" description="Retrotransposon gag" evidence="1">
    <location>
        <begin position="22"/>
        <end position="88"/>
    </location>
</feature>
<reference evidence="3" key="1">
    <citation type="submission" date="2024-07" db="EMBL/GenBank/DDBJ databases">
        <title>Two chromosome-level genome assemblies of Korean endemic species Abeliophyllum distichum and Forsythia ovata (Oleaceae).</title>
        <authorList>
            <person name="Jang H."/>
        </authorList>
    </citation>
    <scope>NUCLEOTIDE SEQUENCE [LARGE SCALE GENOMIC DNA]</scope>
</reference>
<proteinExistence type="predicted"/>
<name>A0ABD1TJR5_9LAMI</name>
<evidence type="ECO:0000313" key="3">
    <source>
        <dbReference type="Proteomes" id="UP001604336"/>
    </source>
</evidence>